<gene>
    <name evidence="1" type="ORF">UFOVP139_56</name>
</gene>
<protein>
    <submittedName>
        <fullName evidence="1">Uncharacterized protein</fullName>
    </submittedName>
</protein>
<organism evidence="1">
    <name type="scientific">uncultured Caudovirales phage</name>
    <dbReference type="NCBI Taxonomy" id="2100421"/>
    <lineage>
        <taxon>Viruses</taxon>
        <taxon>Duplodnaviria</taxon>
        <taxon>Heunggongvirae</taxon>
        <taxon>Uroviricota</taxon>
        <taxon>Caudoviricetes</taxon>
        <taxon>Peduoviridae</taxon>
        <taxon>Maltschvirus</taxon>
        <taxon>Maltschvirus maltsch</taxon>
    </lineage>
</organism>
<sequence length="126" mass="14109">MADNWSDTQFYVVDDNDDISSVPANNQEAWVGIEYIASSERVNCLPANMWDERGTVLLHIVIPNGWKSSHAIAYGEKLQKLLRGLRMENLVIESVSPVISQSPPAIEKTSEWGGFVLVLSYQSIKE</sequence>
<name>A0A6J5LDE9_9CAUD</name>
<evidence type="ECO:0000313" key="1">
    <source>
        <dbReference type="EMBL" id="CAB4132241.1"/>
    </source>
</evidence>
<dbReference type="EMBL" id="LR796259">
    <property type="protein sequence ID" value="CAB4132241.1"/>
    <property type="molecule type" value="Genomic_DNA"/>
</dbReference>
<accession>A0A6J5LDE9</accession>
<proteinExistence type="predicted"/>
<reference evidence="1" key="1">
    <citation type="submission" date="2020-04" db="EMBL/GenBank/DDBJ databases">
        <authorList>
            <person name="Chiriac C."/>
            <person name="Salcher M."/>
            <person name="Ghai R."/>
            <person name="Kavagutti S V."/>
        </authorList>
    </citation>
    <scope>NUCLEOTIDE SEQUENCE</scope>
</reference>